<evidence type="ECO:0000313" key="2">
    <source>
        <dbReference type="Proteomes" id="UP001460072"/>
    </source>
</evidence>
<accession>A0ABU9NBR6</accession>
<comment type="caution">
    <text evidence="1">The sequence shown here is derived from an EMBL/GenBank/DDBJ whole genome shotgun (WGS) entry which is preliminary data.</text>
</comment>
<protein>
    <submittedName>
        <fullName evidence="1">Uncharacterized protein</fullName>
    </submittedName>
</protein>
<reference evidence="1 2" key="1">
    <citation type="submission" date="2024-03" db="EMBL/GenBank/DDBJ databases">
        <title>Two novel species of the genus Flavobacterium exhibiting potentially degradation of complex polysaccharides.</title>
        <authorList>
            <person name="Lian X."/>
        </authorList>
    </citation>
    <scope>NUCLEOTIDE SEQUENCE [LARGE SCALE GENOMIC DNA]</scope>
    <source>
        <strain evidence="2">j3</strain>
    </source>
</reference>
<gene>
    <name evidence="1" type="ORF">WFZ85_12415</name>
</gene>
<keyword evidence="2" id="KW-1185">Reference proteome</keyword>
<organism evidence="1 2">
    <name type="scientific">Flavobacterium aureirubrum</name>
    <dbReference type="NCBI Taxonomy" id="3133147"/>
    <lineage>
        <taxon>Bacteria</taxon>
        <taxon>Pseudomonadati</taxon>
        <taxon>Bacteroidota</taxon>
        <taxon>Flavobacteriia</taxon>
        <taxon>Flavobacteriales</taxon>
        <taxon>Flavobacteriaceae</taxon>
        <taxon>Flavobacterium</taxon>
    </lineage>
</organism>
<proteinExistence type="predicted"/>
<name>A0ABU9NBR6_9FLAO</name>
<dbReference type="Proteomes" id="UP001460072">
    <property type="component" value="Unassembled WGS sequence"/>
</dbReference>
<dbReference type="RefSeq" id="WP_342696619.1">
    <property type="nucleotide sequence ID" value="NZ_JBCGDO010000018.1"/>
</dbReference>
<sequence>MNGKTNKIIYAIEDLEYPNYPKSILLYNRINFISNEEAVALINKYNPNATLQSLKTENDTIYLEVYSKFRTSEFYFLSEMRKVPDTISLSIGFSGGKQKVFKERINW</sequence>
<evidence type="ECO:0000313" key="1">
    <source>
        <dbReference type="EMBL" id="MEM0543423.1"/>
    </source>
</evidence>
<dbReference type="EMBL" id="JBCGDO010000018">
    <property type="protein sequence ID" value="MEM0543423.1"/>
    <property type="molecule type" value="Genomic_DNA"/>
</dbReference>